<gene>
    <name evidence="2" type="ORF">pclt_cds_748</name>
</gene>
<protein>
    <submittedName>
        <fullName evidence="2">Uncharacterized protein</fullName>
    </submittedName>
</protein>
<feature type="region of interest" description="Disordered" evidence="1">
    <location>
        <begin position="211"/>
        <end position="266"/>
    </location>
</feature>
<feature type="compositionally biased region" description="Polar residues" evidence="1">
    <location>
        <begin position="229"/>
        <end position="243"/>
    </location>
</feature>
<organism evidence="2 3">
    <name type="scientific">Pandoravirus celtis</name>
    <dbReference type="NCBI Taxonomy" id="2568002"/>
    <lineage>
        <taxon>Viruses</taxon>
        <taxon>Pandoravirus</taxon>
    </lineage>
</organism>
<reference evidence="2" key="1">
    <citation type="journal article" date="2019" name="Front. Microbiol.">
        <title>Pandoravirus Celtis Illustrates the Microevolution Processes at Work in the Giant Pandoraviridae Genomes.</title>
        <authorList>
            <person name="Legendre M."/>
            <person name="Alempic J.M."/>
            <person name="Philippe N."/>
            <person name="Lartigue A."/>
            <person name="Jeudy S."/>
            <person name="Poirot O."/>
            <person name="Ta N.T."/>
            <person name="Nin S."/>
            <person name="Coute Y."/>
            <person name="Abergel C."/>
            <person name="Claverie J.M."/>
        </authorList>
    </citation>
    <scope>NUCLEOTIDE SEQUENCE</scope>
</reference>
<sequence>MDATEPPRLPLELWAAIIEHLPRISDVAALGIALPGALLRPLVDEICARPMVRAPNRLLASGAPLPIVQRLLAHWRTRVRVPALRLAIAGGRLEVLAWLIDLLVHTDDSTDRAHRAVLGGLLAMNIVRLPASHGQPARDGTLVLNGVHYRPAPACAVVQGLEHAIVDAMSVDRIDMVSLMVDALGRYPTMPVKRRVFVRLMKSAVEQCHLPSSRRSTPAACPADGASARTKSVHTPSSTTRWTRSGGCAHGAVQPHRRHRAPSSVPCATMPQAHLSGPPTSCVTHSGVFIASA</sequence>
<dbReference type="Proteomes" id="UP001237152">
    <property type="component" value="Segment"/>
</dbReference>
<dbReference type="EMBL" id="MK174290">
    <property type="protein sequence ID" value="QBZ81336.1"/>
    <property type="molecule type" value="Genomic_DNA"/>
</dbReference>
<proteinExistence type="predicted"/>
<evidence type="ECO:0000313" key="3">
    <source>
        <dbReference type="Proteomes" id="UP001237152"/>
    </source>
</evidence>
<name>A0A4D6EHP4_9VIRU</name>
<evidence type="ECO:0000256" key="1">
    <source>
        <dbReference type="SAM" id="MobiDB-lite"/>
    </source>
</evidence>
<evidence type="ECO:0000313" key="2">
    <source>
        <dbReference type="EMBL" id="QBZ81336.1"/>
    </source>
</evidence>
<accession>A0A4D6EHP4</accession>